<dbReference type="PANTHER" id="PTHR32196">
    <property type="entry name" value="ABC TRANSPORTER PERMEASE PROTEIN YPHD-RELATED-RELATED"/>
    <property type="match status" value="1"/>
</dbReference>
<dbReference type="PANTHER" id="PTHR32196:SF72">
    <property type="entry name" value="RIBOSE IMPORT PERMEASE PROTEIN RBSC"/>
    <property type="match status" value="1"/>
</dbReference>
<accession>A0A852RE90</accession>
<keyword evidence="3 7" id="KW-0812">Transmembrane</keyword>
<dbReference type="InterPro" id="IPR001851">
    <property type="entry name" value="ABC_transp_permease"/>
</dbReference>
<dbReference type="GO" id="GO:0005886">
    <property type="term" value="C:plasma membrane"/>
    <property type="evidence" value="ECO:0007669"/>
    <property type="project" value="UniProtKB-SubCell"/>
</dbReference>
<evidence type="ECO:0000256" key="2">
    <source>
        <dbReference type="ARBA" id="ARBA00022475"/>
    </source>
</evidence>
<keyword evidence="5 7" id="KW-0472">Membrane</keyword>
<evidence type="ECO:0000256" key="1">
    <source>
        <dbReference type="ARBA" id="ARBA00004651"/>
    </source>
</evidence>
<proteinExistence type="predicted"/>
<sequence length="350" mass="35419">MSETISGTTAGTAAVTATGGSGGSGTRADRPRALRGLGFGTIGAVYVWLAMIGLFALWIPDLWLDRATVTTLMSDYSITALAALSLVVVLSARLFDLSIGSTMSLGGVVAGHLLATTTLQPILCALGGVLAGALVGLANAVAVVWLRLESLIATLGTGAIVAAMAVALSGDKVLTERMSGDFNLIAIGEIAGINVAFLYVIALMVAMGLVLEQTAAGRRLYATGYNTEAARLMGVRVNRVKVVAFMVSGALAGFAGVILAARLQAGAPDAGAHYLIPAFSAAFLGATQFRHGRFNPWGAVLAVLVIGTGSLGLSLAGGPAWAPDVFSGLILIVAVAITVAERGPRRAGVA</sequence>
<evidence type="ECO:0000256" key="4">
    <source>
        <dbReference type="ARBA" id="ARBA00022989"/>
    </source>
</evidence>
<name>A0A852RE90_9ACTN</name>
<dbReference type="AlphaFoldDB" id="A0A852RE90"/>
<feature type="transmembrane region" description="Helical" evidence="7">
    <location>
        <begin position="151"/>
        <end position="170"/>
    </location>
</feature>
<feature type="transmembrane region" description="Helical" evidence="7">
    <location>
        <begin position="125"/>
        <end position="146"/>
    </location>
</feature>
<feature type="compositionally biased region" description="Low complexity" evidence="6">
    <location>
        <begin position="1"/>
        <end position="18"/>
    </location>
</feature>
<feature type="transmembrane region" description="Helical" evidence="7">
    <location>
        <begin position="321"/>
        <end position="340"/>
    </location>
</feature>
<protein>
    <submittedName>
        <fullName evidence="8">Ribose transport system permease protein</fullName>
    </submittedName>
</protein>
<feature type="transmembrane region" description="Helical" evidence="7">
    <location>
        <begin position="242"/>
        <end position="265"/>
    </location>
</feature>
<dbReference type="Proteomes" id="UP000582231">
    <property type="component" value="Unassembled WGS sequence"/>
</dbReference>
<evidence type="ECO:0000313" key="8">
    <source>
        <dbReference type="EMBL" id="NYD33353.1"/>
    </source>
</evidence>
<dbReference type="EMBL" id="JACCBF010000001">
    <property type="protein sequence ID" value="NYD33353.1"/>
    <property type="molecule type" value="Genomic_DNA"/>
</dbReference>
<feature type="region of interest" description="Disordered" evidence="6">
    <location>
        <begin position="1"/>
        <end position="28"/>
    </location>
</feature>
<dbReference type="RefSeq" id="WP_179729410.1">
    <property type="nucleotide sequence ID" value="NZ_BAABEF010000001.1"/>
</dbReference>
<evidence type="ECO:0000256" key="6">
    <source>
        <dbReference type="SAM" id="MobiDB-lite"/>
    </source>
</evidence>
<evidence type="ECO:0000313" key="9">
    <source>
        <dbReference type="Proteomes" id="UP000582231"/>
    </source>
</evidence>
<keyword evidence="2" id="KW-1003">Cell membrane</keyword>
<evidence type="ECO:0000256" key="3">
    <source>
        <dbReference type="ARBA" id="ARBA00022692"/>
    </source>
</evidence>
<comment type="subcellular location">
    <subcellularLocation>
        <location evidence="1">Cell membrane</location>
        <topology evidence="1">Multi-pass membrane protein</topology>
    </subcellularLocation>
</comment>
<keyword evidence="4 7" id="KW-1133">Transmembrane helix</keyword>
<evidence type="ECO:0000256" key="7">
    <source>
        <dbReference type="SAM" id="Phobius"/>
    </source>
</evidence>
<keyword evidence="9" id="KW-1185">Reference proteome</keyword>
<dbReference type="GO" id="GO:0022857">
    <property type="term" value="F:transmembrane transporter activity"/>
    <property type="evidence" value="ECO:0007669"/>
    <property type="project" value="InterPro"/>
</dbReference>
<dbReference type="Pfam" id="PF02653">
    <property type="entry name" value="BPD_transp_2"/>
    <property type="match status" value="1"/>
</dbReference>
<organism evidence="8 9">
    <name type="scientific">Nocardioides kongjuensis</name>
    <dbReference type="NCBI Taxonomy" id="349522"/>
    <lineage>
        <taxon>Bacteria</taxon>
        <taxon>Bacillati</taxon>
        <taxon>Actinomycetota</taxon>
        <taxon>Actinomycetes</taxon>
        <taxon>Propionibacteriales</taxon>
        <taxon>Nocardioidaceae</taxon>
        <taxon>Nocardioides</taxon>
    </lineage>
</organism>
<feature type="transmembrane region" description="Helical" evidence="7">
    <location>
        <begin position="271"/>
        <end position="289"/>
    </location>
</feature>
<gene>
    <name evidence="8" type="ORF">BJ958_004899</name>
</gene>
<evidence type="ECO:0000256" key="5">
    <source>
        <dbReference type="ARBA" id="ARBA00023136"/>
    </source>
</evidence>
<comment type="caution">
    <text evidence="8">The sequence shown here is derived from an EMBL/GenBank/DDBJ whole genome shotgun (WGS) entry which is preliminary data.</text>
</comment>
<feature type="transmembrane region" description="Helical" evidence="7">
    <location>
        <begin position="37"/>
        <end position="58"/>
    </location>
</feature>
<dbReference type="CDD" id="cd06579">
    <property type="entry name" value="TM_PBP1_transp_AraH_like"/>
    <property type="match status" value="1"/>
</dbReference>
<feature type="transmembrane region" description="Helical" evidence="7">
    <location>
        <begin position="102"/>
        <end position="119"/>
    </location>
</feature>
<reference evidence="8 9" key="1">
    <citation type="submission" date="2020-07" db="EMBL/GenBank/DDBJ databases">
        <title>Sequencing the genomes of 1000 actinobacteria strains.</title>
        <authorList>
            <person name="Klenk H.-P."/>
        </authorList>
    </citation>
    <scope>NUCLEOTIDE SEQUENCE [LARGE SCALE GENOMIC DNA]</scope>
    <source>
        <strain evidence="8 9">DSM 19082</strain>
    </source>
</reference>
<feature type="transmembrane region" description="Helical" evidence="7">
    <location>
        <begin position="296"/>
        <end position="315"/>
    </location>
</feature>
<feature type="transmembrane region" description="Helical" evidence="7">
    <location>
        <begin position="78"/>
        <end position="95"/>
    </location>
</feature>
<feature type="transmembrane region" description="Helical" evidence="7">
    <location>
        <begin position="190"/>
        <end position="211"/>
    </location>
</feature>